<dbReference type="Pfam" id="PF00588">
    <property type="entry name" value="SpoU_methylase"/>
    <property type="match status" value="1"/>
</dbReference>
<evidence type="ECO:0000259" key="5">
    <source>
        <dbReference type="Pfam" id="PF00588"/>
    </source>
</evidence>
<dbReference type="PIRSF" id="PIRSF004808">
    <property type="entry name" value="LasT"/>
    <property type="match status" value="1"/>
</dbReference>
<proteinExistence type="inferred from homology"/>
<comment type="similarity">
    <text evidence="1">Belongs to the class IV-like SAM-binding methyltransferase superfamily. RNA methyltransferase TrmH family.</text>
</comment>
<dbReference type="InterPro" id="IPR004384">
    <property type="entry name" value="RNA_MeTrfase_TrmJ/LasT"/>
</dbReference>
<dbReference type="PANTHER" id="PTHR42786">
    <property type="entry name" value="TRNA/RRNA METHYLTRANSFERASE"/>
    <property type="match status" value="1"/>
</dbReference>
<dbReference type="RefSeq" id="WP_258567922.1">
    <property type="nucleotide sequence ID" value="NZ_CP092900.1"/>
</dbReference>
<gene>
    <name evidence="6" type="ORF">MMH89_02725</name>
</gene>
<evidence type="ECO:0000256" key="4">
    <source>
        <dbReference type="ARBA" id="ARBA00022691"/>
    </source>
</evidence>
<evidence type="ECO:0000256" key="3">
    <source>
        <dbReference type="ARBA" id="ARBA00022679"/>
    </source>
</evidence>
<dbReference type="SUPFAM" id="SSF75217">
    <property type="entry name" value="alpha/beta knot"/>
    <property type="match status" value="1"/>
</dbReference>
<organism evidence="6 7">
    <name type="scientific">Candidatus Comchoanobacter bicostacola</name>
    <dbReference type="NCBI Taxonomy" id="2919598"/>
    <lineage>
        <taxon>Bacteria</taxon>
        <taxon>Pseudomonadati</taxon>
        <taxon>Pseudomonadota</taxon>
        <taxon>Gammaproteobacteria</taxon>
        <taxon>Candidatus Comchoanobacterales</taxon>
        <taxon>Candidatus Comchoanobacteraceae</taxon>
        <taxon>Candidatus Comchoanobacter</taxon>
    </lineage>
</organism>
<reference evidence="6 7" key="1">
    <citation type="journal article" date="2022" name="Nat. Microbiol.">
        <title>The microbiome of a bacterivorous marine choanoflagellate contains a resource-demanding obligate bacterial associate.</title>
        <authorList>
            <person name="Needham D.M."/>
            <person name="Poirier C."/>
            <person name="Bachy C."/>
            <person name="George E.E."/>
            <person name="Wilken S."/>
            <person name="Yung C.C.M."/>
            <person name="Limardo A.J."/>
            <person name="Morando M."/>
            <person name="Sudek L."/>
            <person name="Malmstrom R.R."/>
            <person name="Keeling P.J."/>
            <person name="Santoro A.E."/>
            <person name="Worden A.Z."/>
        </authorList>
    </citation>
    <scope>NUCLEOTIDE SEQUENCE [LARGE SCALE GENOMIC DNA]</scope>
    <source>
        <strain evidence="6 7">Comchoano-1</strain>
    </source>
</reference>
<keyword evidence="7" id="KW-1185">Reference proteome</keyword>
<dbReference type="EMBL" id="CP092900">
    <property type="protein sequence ID" value="UTC24138.1"/>
    <property type="molecule type" value="Genomic_DNA"/>
</dbReference>
<dbReference type="Proteomes" id="UP001055955">
    <property type="component" value="Chromosome"/>
</dbReference>
<name>A0ABY5DHC8_9GAMM</name>
<sequence>MTTIILECPTHPGNIGAVARSMYTMGLSDLALISPCEITEEAHTRARSASTILDKASIFKSEKECTEEFDILIGTTSRNRALHLPVYSAYAFPHHLCHTNNRTGIIFGHEKNGLSNEILNKCQAVIEIPTEGKMSLNLSHAVQVICYELQRNQQKHELDHSSVAEREQFMSWLDEYMAGTNFLLPHTSERIRTIINKSMLSKSELKLMYSLISSAAKK</sequence>
<evidence type="ECO:0000313" key="7">
    <source>
        <dbReference type="Proteomes" id="UP001055955"/>
    </source>
</evidence>
<dbReference type="InterPro" id="IPR029028">
    <property type="entry name" value="Alpha/beta_knot_MTases"/>
</dbReference>
<evidence type="ECO:0000313" key="6">
    <source>
        <dbReference type="EMBL" id="UTC24138.1"/>
    </source>
</evidence>
<keyword evidence="4" id="KW-0949">S-adenosyl-L-methionine</keyword>
<accession>A0ABY5DHC8</accession>
<keyword evidence="2" id="KW-0489">Methyltransferase</keyword>
<keyword evidence="3" id="KW-0808">Transferase</keyword>
<evidence type="ECO:0000256" key="2">
    <source>
        <dbReference type="ARBA" id="ARBA00022603"/>
    </source>
</evidence>
<dbReference type="Gene3D" id="3.40.1280.10">
    <property type="match status" value="1"/>
</dbReference>
<protein>
    <recommendedName>
        <fullName evidence="5">tRNA/rRNA methyltransferase SpoU type domain-containing protein</fullName>
    </recommendedName>
</protein>
<dbReference type="InterPro" id="IPR029026">
    <property type="entry name" value="tRNA_m1G_MTases_N"/>
</dbReference>
<dbReference type="PANTHER" id="PTHR42786:SF2">
    <property type="entry name" value="TRNA (CYTIDINE_URIDINE-2'-O-)-METHYLTRANSFERASE TRMJ"/>
    <property type="match status" value="1"/>
</dbReference>
<dbReference type="CDD" id="cd18093">
    <property type="entry name" value="SpoU-like_TrmJ"/>
    <property type="match status" value="1"/>
</dbReference>
<dbReference type="InterPro" id="IPR001537">
    <property type="entry name" value="SpoU_MeTrfase"/>
</dbReference>
<evidence type="ECO:0000256" key="1">
    <source>
        <dbReference type="ARBA" id="ARBA00007228"/>
    </source>
</evidence>
<feature type="domain" description="tRNA/rRNA methyltransferase SpoU type" evidence="5">
    <location>
        <begin position="2"/>
        <end position="147"/>
    </location>
</feature>